<protein>
    <submittedName>
        <fullName evidence="1">Uncharacterized protein</fullName>
    </submittedName>
</protein>
<dbReference type="KEGG" id="dge:Dgeo_2790"/>
<organism evidence="1 2">
    <name type="scientific">Deinococcus geothermalis (strain DSM 11300 / CIP 105573 / AG-3a)</name>
    <dbReference type="NCBI Taxonomy" id="319795"/>
    <lineage>
        <taxon>Bacteria</taxon>
        <taxon>Thermotogati</taxon>
        <taxon>Deinococcota</taxon>
        <taxon>Deinococci</taxon>
        <taxon>Deinococcales</taxon>
        <taxon>Deinococcaceae</taxon>
        <taxon>Deinococcus</taxon>
    </lineage>
</organism>
<keyword evidence="2" id="KW-1185">Reference proteome</keyword>
<geneLocation type="plasmid" evidence="1 2">
    <name>pDGEO01</name>
</geneLocation>
<accession>Q1J2R2</accession>
<evidence type="ECO:0000313" key="1">
    <source>
        <dbReference type="EMBL" id="ABF44222.1"/>
    </source>
</evidence>
<reference evidence="1" key="1">
    <citation type="submission" date="2006-04" db="EMBL/GenBank/DDBJ databases">
        <title>Complete sequence of plasmid1 pDGEO01 of Deinococcus geothermalis DSM 11300.</title>
        <authorList>
            <consortium name="US DOE Joint Genome Institute"/>
            <person name="Copeland A."/>
            <person name="Lucas S."/>
            <person name="Lapidus A."/>
            <person name="Barry K."/>
            <person name="Detter J.C."/>
            <person name="Glavina del Rio T."/>
            <person name="Hammon N."/>
            <person name="Israni S."/>
            <person name="Dalin E."/>
            <person name="Tice H."/>
            <person name="Pitluck S."/>
            <person name="Brettin T."/>
            <person name="Bruce D."/>
            <person name="Han C."/>
            <person name="Tapia R."/>
            <person name="Saunders E."/>
            <person name="Gilna P."/>
            <person name="Schmutz J."/>
            <person name="Larimer F."/>
            <person name="Land M."/>
            <person name="Hauser L."/>
            <person name="Kyrpides N."/>
            <person name="Kim E."/>
            <person name="Daly M.J."/>
            <person name="Fredrickson J.K."/>
            <person name="Makarova K.S."/>
            <person name="Gaidamakova E.K."/>
            <person name="Zhai M."/>
            <person name="Richardson P."/>
        </authorList>
    </citation>
    <scope>NUCLEOTIDE SEQUENCE</scope>
    <source>
        <strain evidence="1">DSM 11300</strain>
        <plasmid evidence="1">pDGEO01</plasmid>
    </source>
</reference>
<proteinExistence type="predicted"/>
<dbReference type="HOGENOM" id="CLU_1109996_0_0_0"/>
<evidence type="ECO:0000313" key="2">
    <source>
        <dbReference type="Proteomes" id="UP000002431"/>
    </source>
</evidence>
<dbReference type="Proteomes" id="UP000002431">
    <property type="component" value="Plasmid pDGEO01"/>
</dbReference>
<name>Q1J2R2_DEIGD</name>
<dbReference type="EMBL" id="CP000358">
    <property type="protein sequence ID" value="ABF44222.1"/>
    <property type="molecule type" value="Genomic_DNA"/>
</dbReference>
<dbReference type="AlphaFoldDB" id="Q1J2R2"/>
<gene>
    <name evidence="1" type="ordered locus">Dgeo_2790</name>
</gene>
<sequence>MSQPRFVLVTRAGRELPVGFYRFFILTRCYADRRMNTADVMLVGLERVSEPDFARLQACVREWRVLWGLTLTHCFRLEDERDAFVLIAERTYREALDHLEECLRAAFPDHVIVAHAYVQGAHLPVYTMDEAGFELMQRIQRRTARIVQDARAGKPSPLLPPRRSDQEGVAAWRERNHVIPSGRGTYLLCDACGDSTERQTTEDEAWSFASTKGWRLYREWNVCFCERCVQNGNAQVLERLLFKLDTRRSA</sequence>
<keyword evidence="1" id="KW-0614">Plasmid</keyword>